<comment type="catalytic activity">
    <reaction evidence="6">
        <text>DNA(n) + a 2'-deoxyribonucleoside 5'-triphosphate = DNA(n+1) + diphosphate</text>
        <dbReference type="Rhea" id="RHEA:22508"/>
        <dbReference type="Rhea" id="RHEA-COMP:17339"/>
        <dbReference type="Rhea" id="RHEA-COMP:17340"/>
        <dbReference type="ChEBI" id="CHEBI:33019"/>
        <dbReference type="ChEBI" id="CHEBI:61560"/>
        <dbReference type="ChEBI" id="CHEBI:173112"/>
        <dbReference type="EC" id="2.7.7.7"/>
    </reaction>
</comment>
<evidence type="ECO:0000256" key="6">
    <source>
        <dbReference type="ARBA" id="ARBA00049244"/>
    </source>
</evidence>
<dbReference type="InterPro" id="IPR003141">
    <property type="entry name" value="Pol/His_phosphatase_N"/>
</dbReference>
<evidence type="ECO:0000259" key="7">
    <source>
        <dbReference type="SMART" id="SM00481"/>
    </source>
</evidence>
<dbReference type="InterPro" id="IPR004805">
    <property type="entry name" value="DnaE2/DnaE/PolC"/>
</dbReference>
<dbReference type="GO" id="GO:0003887">
    <property type="term" value="F:DNA-directed DNA polymerase activity"/>
    <property type="evidence" value="ECO:0007669"/>
    <property type="project" value="UniProtKB-EC"/>
</dbReference>
<keyword evidence="3 8" id="KW-0548">Nucleotidyltransferase</keyword>
<dbReference type="InterPro" id="IPR011708">
    <property type="entry name" value="DNA_pol3_alpha_NTPase_dom"/>
</dbReference>
<proteinExistence type="predicted"/>
<dbReference type="Pfam" id="PF07733">
    <property type="entry name" value="DNA_pol3_alpha"/>
    <property type="match status" value="1"/>
</dbReference>
<evidence type="ECO:0000313" key="9">
    <source>
        <dbReference type="Proteomes" id="UP001168552"/>
    </source>
</evidence>
<keyword evidence="5" id="KW-0239">DNA-directed DNA polymerase</keyword>
<dbReference type="RefSeq" id="WP_320004954.1">
    <property type="nucleotide sequence ID" value="NZ_JAUHJS010000006.1"/>
</dbReference>
<dbReference type="EC" id="2.7.7.7" evidence="1"/>
<keyword evidence="4" id="KW-0235">DNA replication</keyword>
<evidence type="ECO:0000313" key="8">
    <source>
        <dbReference type="EMBL" id="MDN4166418.1"/>
    </source>
</evidence>
<comment type="caution">
    <text evidence="8">The sequence shown here is derived from an EMBL/GenBank/DDBJ whole genome shotgun (WGS) entry which is preliminary data.</text>
</comment>
<evidence type="ECO:0000256" key="1">
    <source>
        <dbReference type="ARBA" id="ARBA00012417"/>
    </source>
</evidence>
<gene>
    <name evidence="8" type="primary">dnaE</name>
    <name evidence="8" type="ORF">QWY31_12985</name>
</gene>
<dbReference type="InterPro" id="IPR029460">
    <property type="entry name" value="DNAPol_HHH"/>
</dbReference>
<dbReference type="SUPFAM" id="SSF89550">
    <property type="entry name" value="PHP domain-like"/>
    <property type="match status" value="1"/>
</dbReference>
<evidence type="ECO:0000256" key="3">
    <source>
        <dbReference type="ARBA" id="ARBA00022695"/>
    </source>
</evidence>
<reference evidence="8" key="1">
    <citation type="submission" date="2023-06" db="EMBL/GenBank/DDBJ databases">
        <title>Cytophagales bacterium Strain LB-30, isolated from soil.</title>
        <authorList>
            <person name="Liu B."/>
        </authorList>
    </citation>
    <scope>NUCLEOTIDE SEQUENCE</scope>
    <source>
        <strain evidence="8">LB-30</strain>
    </source>
</reference>
<protein>
    <recommendedName>
        <fullName evidence="1">DNA-directed DNA polymerase</fullName>
        <ecNumber evidence="1">2.7.7.7</ecNumber>
    </recommendedName>
</protein>
<feature type="domain" description="Polymerase/histidinol phosphatase N-terminal" evidence="7">
    <location>
        <begin position="5"/>
        <end position="68"/>
    </location>
</feature>
<dbReference type="PANTHER" id="PTHR32294">
    <property type="entry name" value="DNA POLYMERASE III SUBUNIT ALPHA"/>
    <property type="match status" value="1"/>
</dbReference>
<dbReference type="Pfam" id="PF02811">
    <property type="entry name" value="PHP"/>
    <property type="match status" value="1"/>
</dbReference>
<evidence type="ECO:0000256" key="2">
    <source>
        <dbReference type="ARBA" id="ARBA00022679"/>
    </source>
</evidence>
<keyword evidence="2 8" id="KW-0808">Transferase</keyword>
<dbReference type="Pfam" id="PF14579">
    <property type="entry name" value="HHH_6"/>
    <property type="match status" value="1"/>
</dbReference>
<dbReference type="Pfam" id="PF17657">
    <property type="entry name" value="DNA_pol3_finger"/>
    <property type="match status" value="1"/>
</dbReference>
<sequence>MFWNCHSFFSFKYGVFSIKALIERANFLGINVLGLTDINSTAGCIDFVREATKAGIKPIVGIEFRSGDTLKYIGLAKSNGGFSLLNRHLSEINRGKRHLVSWAPALDDCFILYPFAALTDFRELAENERVAVRLKDLNRLRFSEWRKFPEKLVFWHPVTFSCTKDFHAHRILRAIAHTTLLTKLPDCAVADRNEQFETEEALRQALGEFSFLLSNALTIMEACSISFAFGEAKNKRVFGKDATTDYALLHKITHEGALKRYGLISEAITARIDKELAVIKEKGFVSYFLINWDIIQFAQRRKFFYVGRGSGANSIVAYCLYITNVDPLSLDLYFERFINLYRENPPDFDLDFSWKDRDEVIQHIFDTHGEEHTCLLATYSTFQLKSLVREIGKVFGLPTVEIEELIQNYGKEKPSSEMLRLVYVYAEYLKDVPSHLSIHAGGVLISDKPIYHYTATHLPPKGFPVSYFDMLVAEDVGLYKFDILSQRGLGHIRDTVTLVKENRGEEVDIHRIEEFKQDERIKSLLRRGDTMGCFYVESPAMRMLLSKLQTDTYLGLVAASSIIRPGVASSGMMREYILRHRDEQARKHIHPTMGKIMPETYGVMVYQEDVIKVAHYFAGLTLAEADVLRRGMSGKFRSREEFQKIKERFFQNCEEKGYEDDLVKEIWFQIESFAGYSFSKGHSASYAVESYQSLYLKAYYPLEFMVGVINNFGGFYQTEFYVHEARRCGAQIEAPCINLSKYLTSIQGHCIYLGFIHIAHLEQKTSERIAAEQRRGVFRSLADFLERVHIGLEQLVLLIRVGAFRSLGISRKRLLWEAHFLINNRPKNTGSGFLFDAATYTIPYEVPPLIEDEKEEWADQIELLGFPLVSPFKLLHKKNLKGVLAKDLRAYLGKEVQVIGYLVTVKYTRTTKGDMMNFGTFLDQEGEWIDTVHFPDVCKDYPFKGAGCYMLRGKVVEEFNFCTIEVSFMERLNFWTRDS</sequence>
<evidence type="ECO:0000256" key="5">
    <source>
        <dbReference type="ARBA" id="ARBA00022932"/>
    </source>
</evidence>
<dbReference type="CDD" id="cd04485">
    <property type="entry name" value="DnaE_OBF"/>
    <property type="match status" value="1"/>
</dbReference>
<dbReference type="NCBIfam" id="TIGR00594">
    <property type="entry name" value="polc"/>
    <property type="match status" value="1"/>
</dbReference>
<dbReference type="Proteomes" id="UP001168552">
    <property type="component" value="Unassembled WGS sequence"/>
</dbReference>
<organism evidence="8 9">
    <name type="scientific">Shiella aurantiaca</name>
    <dbReference type="NCBI Taxonomy" id="3058365"/>
    <lineage>
        <taxon>Bacteria</taxon>
        <taxon>Pseudomonadati</taxon>
        <taxon>Bacteroidota</taxon>
        <taxon>Cytophagia</taxon>
        <taxon>Cytophagales</taxon>
        <taxon>Shiellaceae</taxon>
        <taxon>Shiella</taxon>
    </lineage>
</organism>
<keyword evidence="9" id="KW-1185">Reference proteome</keyword>
<name>A0ABT8F7P5_9BACT</name>
<accession>A0ABT8F7P5</accession>
<dbReference type="EMBL" id="JAUHJS010000006">
    <property type="protein sequence ID" value="MDN4166418.1"/>
    <property type="molecule type" value="Genomic_DNA"/>
</dbReference>
<dbReference type="Gene3D" id="1.10.150.870">
    <property type="match status" value="1"/>
</dbReference>
<dbReference type="InterPro" id="IPR016195">
    <property type="entry name" value="Pol/histidinol_Pase-like"/>
</dbReference>
<dbReference type="Gene3D" id="3.20.20.140">
    <property type="entry name" value="Metal-dependent hydrolases"/>
    <property type="match status" value="1"/>
</dbReference>
<evidence type="ECO:0000256" key="4">
    <source>
        <dbReference type="ARBA" id="ARBA00022705"/>
    </source>
</evidence>
<dbReference type="InterPro" id="IPR004013">
    <property type="entry name" value="PHP_dom"/>
</dbReference>
<dbReference type="InterPro" id="IPR040982">
    <property type="entry name" value="DNA_pol3_finger"/>
</dbReference>
<dbReference type="SMART" id="SM00481">
    <property type="entry name" value="POLIIIAc"/>
    <property type="match status" value="1"/>
</dbReference>